<dbReference type="Gene3D" id="3.40.50.620">
    <property type="entry name" value="HUPs"/>
    <property type="match status" value="1"/>
</dbReference>
<evidence type="ECO:0000256" key="11">
    <source>
        <dbReference type="HAMAP-Rule" id="MF_01633"/>
    </source>
</evidence>
<organism evidence="12 13">
    <name type="scientific">Methanoplanus limicola DSM 2279</name>
    <dbReference type="NCBI Taxonomy" id="937775"/>
    <lineage>
        <taxon>Archaea</taxon>
        <taxon>Methanobacteriati</taxon>
        <taxon>Methanobacteriota</taxon>
        <taxon>Stenosarchaea group</taxon>
        <taxon>Methanomicrobia</taxon>
        <taxon>Methanomicrobiales</taxon>
        <taxon>Methanomicrobiaceae</taxon>
        <taxon>Methanoplanus</taxon>
    </lineage>
</organism>
<dbReference type="CDD" id="cd01995">
    <property type="entry name" value="QueC-like"/>
    <property type="match status" value="1"/>
</dbReference>
<dbReference type="PATRIC" id="fig|937775.9.peg.960"/>
<keyword evidence="3 11" id="KW-0479">Metal-binding</keyword>
<keyword evidence="4 11" id="KW-0547">Nucleotide-binding</keyword>
<dbReference type="GO" id="GO:0016879">
    <property type="term" value="F:ligase activity, forming carbon-nitrogen bonds"/>
    <property type="evidence" value="ECO:0007669"/>
    <property type="project" value="UniProtKB-UniRule"/>
</dbReference>
<dbReference type="OrthoDB" id="6532at2157"/>
<dbReference type="PANTHER" id="PTHR42914">
    <property type="entry name" value="7-CYANO-7-DEAZAGUANINE SYNTHASE"/>
    <property type="match status" value="1"/>
</dbReference>
<dbReference type="EMBL" id="CM001436">
    <property type="protein sequence ID" value="EHQ34951.1"/>
    <property type="molecule type" value="Genomic_DNA"/>
</dbReference>
<feature type="binding site" evidence="11">
    <location>
        <position position="216"/>
    </location>
    <ligand>
        <name>Zn(2+)</name>
        <dbReference type="ChEBI" id="CHEBI:29105"/>
    </ligand>
</feature>
<comment type="similarity">
    <text evidence="8 11">Belongs to the QueC family.</text>
</comment>
<proteinExistence type="inferred from homology"/>
<dbReference type="InParanoid" id="H1YX28"/>
<dbReference type="Proteomes" id="UP000005741">
    <property type="component" value="Chromosome"/>
</dbReference>
<dbReference type="GO" id="GO:0008270">
    <property type="term" value="F:zinc ion binding"/>
    <property type="evidence" value="ECO:0007669"/>
    <property type="project" value="UniProtKB-UniRule"/>
</dbReference>
<evidence type="ECO:0000256" key="8">
    <source>
        <dbReference type="ARBA" id="ARBA00037993"/>
    </source>
</evidence>
<evidence type="ECO:0000256" key="6">
    <source>
        <dbReference type="ARBA" id="ARBA00022840"/>
    </source>
</evidence>
<accession>H1YX28</accession>
<feature type="binding site" evidence="11">
    <location>
        <begin position="11"/>
        <end position="21"/>
    </location>
    <ligand>
        <name>ATP</name>
        <dbReference type="ChEBI" id="CHEBI:30616"/>
    </ligand>
</feature>
<dbReference type="EC" id="6.3.4.20" evidence="9 11"/>
<evidence type="ECO:0000256" key="5">
    <source>
        <dbReference type="ARBA" id="ARBA00022833"/>
    </source>
</evidence>
<comment type="function">
    <text evidence="7 11">Catalyzes the ATP-dependent conversion of 7-carboxy-7-deazaguanine (CDG) to 7-cyano-7-deazaguanine (preQ(0)).</text>
</comment>
<gene>
    <name evidence="11" type="primary">queC</name>
    <name evidence="12" type="ORF">Metlim_0829</name>
</gene>
<comment type="cofactor">
    <cofactor evidence="11">
        <name>Zn(2+)</name>
        <dbReference type="ChEBI" id="CHEBI:29105"/>
    </cofactor>
    <text evidence="11">Binds 1 zinc ion per subunit.</text>
</comment>
<evidence type="ECO:0000256" key="7">
    <source>
        <dbReference type="ARBA" id="ARBA00037768"/>
    </source>
</evidence>
<evidence type="ECO:0000256" key="3">
    <source>
        <dbReference type="ARBA" id="ARBA00022723"/>
    </source>
</evidence>
<dbReference type="HOGENOM" id="CLU_081854_1_0_2"/>
<feature type="binding site" evidence="11">
    <location>
        <position position="208"/>
    </location>
    <ligand>
        <name>Zn(2+)</name>
        <dbReference type="ChEBI" id="CHEBI:29105"/>
    </ligand>
</feature>
<reference evidence="12 13" key="1">
    <citation type="submission" date="2011-10" db="EMBL/GenBank/DDBJ databases">
        <title>The Improved High-Quality Draft genome of Methanoplanus limicola DSM 2279.</title>
        <authorList>
            <consortium name="US DOE Joint Genome Institute (JGI-PGF)"/>
            <person name="Lucas S."/>
            <person name="Copeland A."/>
            <person name="Lapidus A."/>
            <person name="Glavina del Rio T."/>
            <person name="Dalin E."/>
            <person name="Tice H."/>
            <person name="Bruce D."/>
            <person name="Goodwin L."/>
            <person name="Pitluck S."/>
            <person name="Peters L."/>
            <person name="Mikhailova N."/>
            <person name="Lu M."/>
            <person name="Kyrpides N."/>
            <person name="Mavromatis K."/>
            <person name="Ivanova N."/>
            <person name="Markowitz V."/>
            <person name="Cheng J.-F."/>
            <person name="Hugenholtz P."/>
            <person name="Woyke T."/>
            <person name="Wu D."/>
            <person name="Wirth R."/>
            <person name="Brambilla E.-M."/>
            <person name="Klenk H.-P."/>
            <person name="Eisen J.A."/>
        </authorList>
    </citation>
    <scope>NUCLEOTIDE SEQUENCE [LARGE SCALE GENOMIC DNA]</scope>
    <source>
        <strain evidence="12 13">DSM 2279</strain>
    </source>
</reference>
<comment type="pathway">
    <text evidence="1 11">Purine metabolism; 7-cyano-7-deazaguanine biosynthesis.</text>
</comment>
<dbReference type="PIRSF" id="PIRSF006293">
    <property type="entry name" value="ExsB"/>
    <property type="match status" value="1"/>
</dbReference>
<dbReference type="GO" id="GO:0005524">
    <property type="term" value="F:ATP binding"/>
    <property type="evidence" value="ECO:0007669"/>
    <property type="project" value="UniProtKB-UniRule"/>
</dbReference>
<feature type="binding site" evidence="11">
    <location>
        <position position="219"/>
    </location>
    <ligand>
        <name>Zn(2+)</name>
        <dbReference type="ChEBI" id="CHEBI:29105"/>
    </ligand>
</feature>
<dbReference type="NCBIfam" id="TIGR00364">
    <property type="entry name" value="7-cyano-7-deazaguanine synthase QueC"/>
    <property type="match status" value="1"/>
</dbReference>
<evidence type="ECO:0000256" key="10">
    <source>
        <dbReference type="ARBA" id="ARBA00047890"/>
    </source>
</evidence>
<name>H1YX28_9EURY</name>
<dbReference type="HAMAP" id="MF_01633">
    <property type="entry name" value="QueC"/>
    <property type="match status" value="1"/>
</dbReference>
<evidence type="ECO:0000256" key="2">
    <source>
        <dbReference type="ARBA" id="ARBA00022598"/>
    </source>
</evidence>
<dbReference type="UniPathway" id="UPA00391"/>
<keyword evidence="6 11" id="KW-0067">ATP-binding</keyword>
<dbReference type="RefSeq" id="WP_004076665.1">
    <property type="nucleotide sequence ID" value="NZ_CM001436.1"/>
</dbReference>
<feature type="binding site" evidence="11">
    <location>
        <position position="222"/>
    </location>
    <ligand>
        <name>Zn(2+)</name>
        <dbReference type="ChEBI" id="CHEBI:29105"/>
    </ligand>
</feature>
<evidence type="ECO:0000313" key="13">
    <source>
        <dbReference type="Proteomes" id="UP000005741"/>
    </source>
</evidence>
<dbReference type="PANTHER" id="PTHR42914:SF1">
    <property type="entry name" value="7-CYANO-7-DEAZAGUANINE SYNTHASE"/>
    <property type="match status" value="1"/>
</dbReference>
<dbReference type="SUPFAM" id="SSF52402">
    <property type="entry name" value="Adenine nucleotide alpha hydrolases-like"/>
    <property type="match status" value="1"/>
</dbReference>
<dbReference type="AlphaFoldDB" id="H1YX28"/>
<keyword evidence="2 11" id="KW-0436">Ligase</keyword>
<keyword evidence="13" id="KW-1185">Reference proteome</keyword>
<dbReference type="STRING" id="937775.Metlim_0829"/>
<evidence type="ECO:0000256" key="9">
    <source>
        <dbReference type="ARBA" id="ARBA00039149"/>
    </source>
</evidence>
<dbReference type="Pfam" id="PF06508">
    <property type="entry name" value="QueC"/>
    <property type="match status" value="1"/>
</dbReference>
<dbReference type="InterPro" id="IPR018317">
    <property type="entry name" value="QueC"/>
</dbReference>
<evidence type="ECO:0000256" key="4">
    <source>
        <dbReference type="ARBA" id="ARBA00022741"/>
    </source>
</evidence>
<comment type="catalytic activity">
    <reaction evidence="10 11">
        <text>7-carboxy-7-carbaguanine + NH4(+) + 2 ATP = 7-cyano-7-carbaguanine + 2 AMP + 2 diphosphate + 2 H(+)</text>
        <dbReference type="Rhea" id="RHEA:27982"/>
        <dbReference type="ChEBI" id="CHEBI:15378"/>
        <dbReference type="ChEBI" id="CHEBI:28938"/>
        <dbReference type="ChEBI" id="CHEBI:30616"/>
        <dbReference type="ChEBI" id="CHEBI:33019"/>
        <dbReference type="ChEBI" id="CHEBI:45075"/>
        <dbReference type="ChEBI" id="CHEBI:61036"/>
        <dbReference type="ChEBI" id="CHEBI:456215"/>
        <dbReference type="EC" id="6.3.4.20"/>
    </reaction>
</comment>
<evidence type="ECO:0000313" key="12">
    <source>
        <dbReference type="EMBL" id="EHQ34951.1"/>
    </source>
</evidence>
<evidence type="ECO:0000256" key="1">
    <source>
        <dbReference type="ARBA" id="ARBA00005061"/>
    </source>
</evidence>
<keyword evidence="5 11" id="KW-0862">Zinc</keyword>
<dbReference type="InterPro" id="IPR014729">
    <property type="entry name" value="Rossmann-like_a/b/a_fold"/>
</dbReference>
<sequence>MSGNKKAVCLLSGGMDSSTLAYLAKDMGYDIYALHTTYGQRTEKKERECAEKISRLLGAKELVVVPLDYFSCFGGSSLTDRGLTVHDHEDSAESCVGAVDLTGDNNLSVKSVPNTYVPFRNANLLSLATSYAESKGADAIFIGVQASDYSGYPDCRPEFIDAFQRVIDLGTSDDTSIELMTPFVKLNKTEILKKGFELGVPYEYTWSCYRDDHPACGCCDSCYFRLKAFEEAGRSDPIEYRTNPCE</sequence>
<protein>
    <recommendedName>
        <fullName evidence="9 11">7-cyano-7-deazaguanine synthase</fullName>
        <ecNumber evidence="9 11">6.3.4.20</ecNumber>
    </recommendedName>
    <alternativeName>
        <fullName evidence="11">7-cyano-7-carbaguanine synthase</fullName>
    </alternativeName>
    <alternativeName>
        <fullName evidence="11">Archaeosine biosynthesis protein QueC</fullName>
    </alternativeName>
    <alternativeName>
        <fullName evidence="11">PreQ(0) synthase</fullName>
    </alternativeName>
</protein>